<dbReference type="GO" id="GO:0050043">
    <property type="term" value="F:lactate racemase activity"/>
    <property type="evidence" value="ECO:0007669"/>
    <property type="project" value="InterPro"/>
</dbReference>
<dbReference type="Gene3D" id="3.90.226.30">
    <property type="match status" value="1"/>
</dbReference>
<dbReference type="Gene3D" id="3.40.50.11440">
    <property type="match status" value="1"/>
</dbReference>
<dbReference type="STRING" id="515635.Dtur_0486"/>
<feature type="domain" description="LarA-like N-terminal" evidence="1">
    <location>
        <begin position="8"/>
        <end position="197"/>
    </location>
</feature>
<accession>B8E201</accession>
<name>B8E201_DICTD</name>
<evidence type="ECO:0000313" key="3">
    <source>
        <dbReference type="EMBL" id="ACK41784.1"/>
    </source>
</evidence>
<protein>
    <submittedName>
        <fullName evidence="3">Uncharacterized protein</fullName>
    </submittedName>
</protein>
<dbReference type="PANTHER" id="PTHR33171">
    <property type="entry name" value="LAR_N DOMAIN-CONTAINING PROTEIN"/>
    <property type="match status" value="1"/>
</dbReference>
<dbReference type="eggNOG" id="COG3875">
    <property type="taxonomic scope" value="Bacteria"/>
</dbReference>
<dbReference type="PANTHER" id="PTHR33171:SF17">
    <property type="entry name" value="LARA-LIKE N-TERMINAL DOMAIN-CONTAINING PROTEIN"/>
    <property type="match status" value="1"/>
</dbReference>
<dbReference type="Pfam" id="PF09861">
    <property type="entry name" value="Lar_N"/>
    <property type="match status" value="1"/>
</dbReference>
<dbReference type="Proteomes" id="UP000007719">
    <property type="component" value="Chromosome"/>
</dbReference>
<feature type="domain" description="Lactate racemase C-terminal" evidence="2">
    <location>
        <begin position="264"/>
        <end position="334"/>
    </location>
</feature>
<reference evidence="4" key="1">
    <citation type="journal article" date="2016" name="Front. Microbiol.">
        <title>The complete genome sequence of hyperthermophile Dictyoglomus turgidum DSM 6724 reveals a specialized carbohydrate fermentor.</title>
        <authorList>
            <person name="Brumm P.J."/>
            <person name="Gowda K."/>
            <person name="Robb F.T."/>
            <person name="Mead D.A."/>
        </authorList>
    </citation>
    <scope>NUCLEOTIDE SEQUENCE [LARGE SCALE GENOMIC DNA]</scope>
    <source>
        <strain evidence="4">DSM 6724 / Z-1310</strain>
    </source>
</reference>
<evidence type="ECO:0000259" key="2">
    <source>
        <dbReference type="Pfam" id="PF21113"/>
    </source>
</evidence>
<dbReference type="AlphaFoldDB" id="B8E201"/>
<dbReference type="EMBL" id="CP001251">
    <property type="protein sequence ID" value="ACK41784.1"/>
    <property type="molecule type" value="Genomic_DNA"/>
</dbReference>
<dbReference type="KEGG" id="dtu:Dtur_0486"/>
<keyword evidence="4" id="KW-1185">Reference proteome</keyword>
<evidence type="ECO:0000259" key="1">
    <source>
        <dbReference type="Pfam" id="PF09861"/>
    </source>
</evidence>
<dbReference type="EnsemblBacteria" id="ACK41784">
    <property type="protein sequence ID" value="ACK41784"/>
    <property type="gene ID" value="Dtur_0486"/>
</dbReference>
<dbReference type="InterPro" id="IPR018657">
    <property type="entry name" value="LarA-like_N"/>
</dbReference>
<gene>
    <name evidence="3" type="ordered locus">Dtur_0486</name>
</gene>
<dbReference type="Pfam" id="PF21113">
    <property type="entry name" value="LarA_C"/>
    <property type="match status" value="1"/>
</dbReference>
<dbReference type="InterPro" id="IPR043166">
    <property type="entry name" value="LarA-like_C"/>
</dbReference>
<organism evidence="3 4">
    <name type="scientific">Dictyoglomus turgidum (strain DSM 6724 / Z-1310)</name>
    <dbReference type="NCBI Taxonomy" id="515635"/>
    <lineage>
        <taxon>Bacteria</taxon>
        <taxon>Pseudomonadati</taxon>
        <taxon>Dictyoglomota</taxon>
        <taxon>Dictyoglomia</taxon>
        <taxon>Dictyoglomales</taxon>
        <taxon>Dictyoglomaceae</taxon>
        <taxon>Dictyoglomus</taxon>
    </lineage>
</organism>
<dbReference type="OrthoDB" id="9770545at2"/>
<evidence type="ECO:0000313" key="4">
    <source>
        <dbReference type="Proteomes" id="UP000007719"/>
    </source>
</evidence>
<proteinExistence type="predicted"/>
<dbReference type="InterPro" id="IPR047926">
    <property type="entry name" value="Ni_dep_LarA"/>
</dbReference>
<dbReference type="HOGENOM" id="CLU_050189_0_0_0"/>
<dbReference type="InterPro" id="IPR048068">
    <property type="entry name" value="LarA-like"/>
</dbReference>
<dbReference type="InterPro" id="IPR048520">
    <property type="entry name" value="LarA_C"/>
</dbReference>
<dbReference type="NCBIfam" id="NF033504">
    <property type="entry name" value="Ni_dep_LarA"/>
    <property type="match status" value="1"/>
</dbReference>
<dbReference type="RefSeq" id="WP_012582869.1">
    <property type="nucleotide sequence ID" value="NC_011661.1"/>
</dbReference>
<sequence length="417" mass="47692">MFSYYLPYGKNKIEIIIPYKADILEPKRVKTNKSKDLLIYEALDNPLGLNSLSVFLKSKNNIAISIEDDTRPINNKEILRILFNYLREKEIKGKNIKIIVATGLHQDKTLYDFSDISYDFSVEVIKHDPDKGLIFLEDENLERVGINKEFIEADARIIIGDVVPHQIFGFSGPPKSIIPGLADRETINKTHKQVLFHELKAGIEDNIVLKWVVNFSKKIPNIFSINLIQDVEKNIINVIAGEITESFKKAIEKSKELYCIEVSKEYDVVITSPGGYPEDQDLYQTQKAFRHASYITKEGGKIIVFAPCSRGWGSEDFKRITEELYDVDKTIEELKFNFSVGKHKLLFFLELAKKYKLYLYSDYDFSKNISRFVTGVTSTDLAEILNQEDKNIAILYGGNFLVPVLKKSKGGEISYIA</sequence>
<dbReference type="InParanoid" id="B8E201"/>